<evidence type="ECO:0000313" key="10">
    <source>
        <dbReference type="EMBL" id="PIW37460.1"/>
    </source>
</evidence>
<keyword evidence="3 7" id="KW-0694">RNA-binding</keyword>
<dbReference type="FunFam" id="3.30.420.80:FF:000010">
    <property type="entry name" value="30S ribosomal protein S11"/>
    <property type="match status" value="1"/>
</dbReference>
<proteinExistence type="inferred from homology"/>
<dbReference type="InterPro" id="IPR036967">
    <property type="entry name" value="Ribosomal_uS11_sf"/>
</dbReference>
<feature type="compositionally biased region" description="Basic residues" evidence="9">
    <location>
        <begin position="38"/>
        <end position="47"/>
    </location>
</feature>
<organism evidence="10 11">
    <name type="scientific">Candidatus Kerfeldbacteria bacterium CG15_BIG_FIL_POST_REV_8_21_14_020_45_12</name>
    <dbReference type="NCBI Taxonomy" id="2014247"/>
    <lineage>
        <taxon>Bacteria</taxon>
        <taxon>Candidatus Kerfeldiibacteriota</taxon>
    </lineage>
</organism>
<dbReference type="GO" id="GO:0005840">
    <property type="term" value="C:ribosome"/>
    <property type="evidence" value="ECO:0007669"/>
    <property type="project" value="UniProtKB-KW"/>
</dbReference>
<gene>
    <name evidence="7" type="primary">rpsK</name>
    <name evidence="10" type="ORF">COW24_00035</name>
</gene>
<evidence type="ECO:0000256" key="7">
    <source>
        <dbReference type="HAMAP-Rule" id="MF_01310"/>
    </source>
</evidence>
<dbReference type="EMBL" id="PFGC01000001">
    <property type="protein sequence ID" value="PIW37460.1"/>
    <property type="molecule type" value="Genomic_DNA"/>
</dbReference>
<comment type="similarity">
    <text evidence="1 7 8">Belongs to the universal ribosomal protein uS11 family.</text>
</comment>
<evidence type="ECO:0000256" key="3">
    <source>
        <dbReference type="ARBA" id="ARBA00022884"/>
    </source>
</evidence>
<dbReference type="GO" id="GO:0006412">
    <property type="term" value="P:translation"/>
    <property type="evidence" value="ECO:0007669"/>
    <property type="project" value="UniProtKB-UniRule"/>
</dbReference>
<comment type="subunit">
    <text evidence="7">Part of the 30S ribosomal subunit. Interacts with proteins S7 and S18. Binds to IF-3.</text>
</comment>
<evidence type="ECO:0000256" key="8">
    <source>
        <dbReference type="RuleBase" id="RU003629"/>
    </source>
</evidence>
<accession>A0A2M7H5F4</accession>
<dbReference type="Gene3D" id="3.30.420.80">
    <property type="entry name" value="Ribosomal protein S11"/>
    <property type="match status" value="1"/>
</dbReference>
<keyword evidence="4 7" id="KW-0689">Ribosomal protein</keyword>
<evidence type="ECO:0000256" key="1">
    <source>
        <dbReference type="ARBA" id="ARBA00006194"/>
    </source>
</evidence>
<protein>
    <recommendedName>
        <fullName evidence="6 7">Small ribosomal subunit protein uS11</fullName>
    </recommendedName>
</protein>
<feature type="compositionally biased region" description="Acidic residues" evidence="9">
    <location>
        <begin position="22"/>
        <end position="32"/>
    </location>
</feature>
<dbReference type="AlphaFoldDB" id="A0A2M7H5F4"/>
<dbReference type="GO" id="GO:0019843">
    <property type="term" value="F:rRNA binding"/>
    <property type="evidence" value="ECO:0007669"/>
    <property type="project" value="UniProtKB-UniRule"/>
</dbReference>
<evidence type="ECO:0000313" key="11">
    <source>
        <dbReference type="Proteomes" id="UP000230292"/>
    </source>
</evidence>
<dbReference type="InterPro" id="IPR001971">
    <property type="entry name" value="Ribosomal_uS11"/>
</dbReference>
<keyword evidence="5 7" id="KW-0687">Ribonucleoprotein</keyword>
<comment type="function">
    <text evidence="7">Located on the platform of the 30S subunit, it bridges several disparate RNA helices of the 16S rRNA. Forms part of the Shine-Dalgarno cleft in the 70S ribosome.</text>
</comment>
<dbReference type="SUPFAM" id="SSF53137">
    <property type="entry name" value="Translational machinery components"/>
    <property type="match status" value="1"/>
</dbReference>
<dbReference type="PANTHER" id="PTHR11759">
    <property type="entry name" value="40S RIBOSOMAL PROTEIN S14/30S RIBOSOMAL PROTEIN S11"/>
    <property type="match status" value="1"/>
</dbReference>
<dbReference type="InterPro" id="IPR018102">
    <property type="entry name" value="Ribosomal_uS11_CS"/>
</dbReference>
<dbReference type="HAMAP" id="MF_01310">
    <property type="entry name" value="Ribosomal_uS11"/>
    <property type="match status" value="1"/>
</dbReference>
<dbReference type="PROSITE" id="PS00054">
    <property type="entry name" value="RIBOSOMAL_S11"/>
    <property type="match status" value="1"/>
</dbReference>
<reference evidence="10 11" key="1">
    <citation type="submission" date="2017-09" db="EMBL/GenBank/DDBJ databases">
        <title>Depth-based differentiation of microbial function through sediment-hosted aquifers and enrichment of novel symbionts in the deep terrestrial subsurface.</title>
        <authorList>
            <person name="Probst A.J."/>
            <person name="Ladd B."/>
            <person name="Jarett J.K."/>
            <person name="Geller-Mcgrath D.E."/>
            <person name="Sieber C.M."/>
            <person name="Emerson J.B."/>
            <person name="Anantharaman K."/>
            <person name="Thomas B.C."/>
            <person name="Malmstrom R."/>
            <person name="Stieglmeier M."/>
            <person name="Klingl A."/>
            <person name="Woyke T."/>
            <person name="Ryan C.M."/>
            <person name="Banfield J.F."/>
        </authorList>
    </citation>
    <scope>NUCLEOTIDE SEQUENCE [LARGE SCALE GENOMIC DNA]</scope>
    <source>
        <strain evidence="10">CG15_BIG_FIL_POST_REV_8_21_14_020_45_12</strain>
    </source>
</reference>
<dbReference type="Pfam" id="PF00411">
    <property type="entry name" value="Ribosomal_S11"/>
    <property type="match status" value="1"/>
</dbReference>
<comment type="caution">
    <text evidence="10">The sequence shown here is derived from an EMBL/GenBank/DDBJ whole genome shotgun (WGS) entry which is preliminary data.</text>
</comment>
<evidence type="ECO:0000256" key="5">
    <source>
        <dbReference type="ARBA" id="ARBA00023274"/>
    </source>
</evidence>
<evidence type="ECO:0000256" key="2">
    <source>
        <dbReference type="ARBA" id="ARBA00022730"/>
    </source>
</evidence>
<evidence type="ECO:0000256" key="9">
    <source>
        <dbReference type="SAM" id="MobiDB-lite"/>
    </source>
</evidence>
<evidence type="ECO:0000256" key="4">
    <source>
        <dbReference type="ARBA" id="ARBA00022980"/>
    </source>
</evidence>
<sequence length="161" mass="17333">MSEEIVKKEEEKKVAIPAATDVVEDKEDDDADATTAPAKKKKSKKRHVPRGKVYIAATYNNTIVTFCDPQGNALSQCSAGRVGFKGPKKSTPYAAGIIVKVASEKVKDMGMKEIDVVVKGIGSGRDGAIRALNAQGFHLATIEDLTPMPHNGCRPKKARRV</sequence>
<feature type="region of interest" description="Disordered" evidence="9">
    <location>
        <begin position="17"/>
        <end position="47"/>
    </location>
</feature>
<keyword evidence="2 7" id="KW-0699">rRNA-binding</keyword>
<dbReference type="NCBIfam" id="TIGR03632">
    <property type="entry name" value="uS11_bact"/>
    <property type="match status" value="1"/>
</dbReference>
<dbReference type="NCBIfam" id="NF003698">
    <property type="entry name" value="PRK05309.1"/>
    <property type="match status" value="1"/>
</dbReference>
<name>A0A2M7H5F4_9BACT</name>
<dbReference type="Proteomes" id="UP000230292">
    <property type="component" value="Unassembled WGS sequence"/>
</dbReference>
<dbReference type="GO" id="GO:1990904">
    <property type="term" value="C:ribonucleoprotein complex"/>
    <property type="evidence" value="ECO:0007669"/>
    <property type="project" value="UniProtKB-KW"/>
</dbReference>
<evidence type="ECO:0000256" key="6">
    <source>
        <dbReference type="ARBA" id="ARBA00035160"/>
    </source>
</evidence>
<dbReference type="InterPro" id="IPR019981">
    <property type="entry name" value="Ribosomal_uS11_bac-type"/>
</dbReference>
<dbReference type="GO" id="GO:0003735">
    <property type="term" value="F:structural constituent of ribosome"/>
    <property type="evidence" value="ECO:0007669"/>
    <property type="project" value="InterPro"/>
</dbReference>